<accession>A0A2I3CT30</accession>
<protein>
    <submittedName>
        <fullName evidence="1">Uncharacterized protein</fullName>
    </submittedName>
</protein>
<dbReference type="Proteomes" id="UP000016714">
    <property type="component" value="Chromosome 2"/>
</dbReference>
<sequence>MCAAYFLFAPLLFNNFLIFQQSFSKSDLIEQILLICSKF</sequence>
<dbReference type="KEGG" id="vag:N646_4551"/>
<dbReference type="EMBL" id="CP006719">
    <property type="protein sequence ID" value="AGV20360.1"/>
    <property type="molecule type" value="Genomic_DNA"/>
</dbReference>
<evidence type="ECO:0000313" key="1">
    <source>
        <dbReference type="EMBL" id="AGV20360.1"/>
    </source>
</evidence>
<proteinExistence type="predicted"/>
<reference evidence="1 2" key="1">
    <citation type="journal article" date="2015" name="Genome Announc.">
        <title>Complete genome sequence of Vibrio alginolyticus ATCC 17749.</title>
        <authorList>
            <person name="Liu X.F."/>
            <person name="Cao Y."/>
            <person name="Zhang H.L."/>
            <person name="Chen Y.J."/>
            <person name="Hu C.J."/>
        </authorList>
    </citation>
    <scope>NUCLEOTIDE SEQUENCE [LARGE SCALE GENOMIC DNA]</scope>
    <source>
        <strain evidence="2">ATCC 17749 / DSM 2171 / NBRC 15630 / NCIMB 1903 / NCTC 12160 / XII-53</strain>
    </source>
</reference>
<name>A0A2I3CT30_VIBAX</name>
<dbReference type="HOGENOM" id="CLU_3318868_0_0_6"/>
<dbReference type="AlphaFoldDB" id="A0A2I3CT30"/>
<organism evidence="1 2">
    <name type="scientific">Vibrio alginolyticus (strain ATCC 17749 / DSM 2171 / NBRC 15630 / NCIMB 1903 / NCTC 12160 / XII-53)</name>
    <dbReference type="NCBI Taxonomy" id="1219076"/>
    <lineage>
        <taxon>Bacteria</taxon>
        <taxon>Pseudomonadati</taxon>
        <taxon>Pseudomonadota</taxon>
        <taxon>Gammaproteobacteria</taxon>
        <taxon>Vibrionales</taxon>
        <taxon>Vibrionaceae</taxon>
        <taxon>Vibrio</taxon>
    </lineage>
</organism>
<evidence type="ECO:0000313" key="2">
    <source>
        <dbReference type="Proteomes" id="UP000016714"/>
    </source>
</evidence>
<gene>
    <name evidence="1" type="ORF">N646_4551</name>
</gene>